<evidence type="ECO:0000313" key="2">
    <source>
        <dbReference type="Proteomes" id="UP000295444"/>
    </source>
</evidence>
<name>A0A4R6SLL5_LABRH</name>
<dbReference type="EMBL" id="SNXZ01000001">
    <property type="protein sequence ID" value="TDQ04999.1"/>
    <property type="molecule type" value="Genomic_DNA"/>
</dbReference>
<sequence>MNIEIDGMSEAIFATLDELESRAGDVARARELVPNLVSIIRTLVAEHDHPDSLTCRTCRQLWPCPTLTTAAHLVA</sequence>
<comment type="caution">
    <text evidence="1">The sequence shown here is derived from an EMBL/GenBank/DDBJ whole genome shotgun (WGS) entry which is preliminary data.</text>
</comment>
<dbReference type="AlphaFoldDB" id="A0A4R6SLL5"/>
<protein>
    <submittedName>
        <fullName evidence="1">Uncharacterized protein</fullName>
    </submittedName>
</protein>
<keyword evidence="2" id="KW-1185">Reference proteome</keyword>
<reference evidence="1 2" key="1">
    <citation type="submission" date="2019-03" db="EMBL/GenBank/DDBJ databases">
        <title>Genomic Encyclopedia of Type Strains, Phase IV (KMG-IV): sequencing the most valuable type-strain genomes for metagenomic binning, comparative biology and taxonomic classification.</title>
        <authorList>
            <person name="Goeker M."/>
        </authorList>
    </citation>
    <scope>NUCLEOTIDE SEQUENCE [LARGE SCALE GENOMIC DNA]</scope>
    <source>
        <strain evidence="1 2">DSM 45361</strain>
    </source>
</reference>
<dbReference type="OrthoDB" id="3630339at2"/>
<proteinExistence type="predicted"/>
<evidence type="ECO:0000313" key="1">
    <source>
        <dbReference type="EMBL" id="TDQ04999.1"/>
    </source>
</evidence>
<accession>A0A4R6SLL5</accession>
<organism evidence="1 2">
    <name type="scientific">Labedaea rhizosphaerae</name>
    <dbReference type="NCBI Taxonomy" id="598644"/>
    <lineage>
        <taxon>Bacteria</taxon>
        <taxon>Bacillati</taxon>
        <taxon>Actinomycetota</taxon>
        <taxon>Actinomycetes</taxon>
        <taxon>Pseudonocardiales</taxon>
        <taxon>Pseudonocardiaceae</taxon>
        <taxon>Labedaea</taxon>
    </lineage>
</organism>
<dbReference type="RefSeq" id="WP_133847824.1">
    <property type="nucleotide sequence ID" value="NZ_SNXZ01000001.1"/>
</dbReference>
<gene>
    <name evidence="1" type="ORF">EV186_101963</name>
</gene>
<dbReference type="Proteomes" id="UP000295444">
    <property type="component" value="Unassembled WGS sequence"/>
</dbReference>